<dbReference type="Gene3D" id="3.75.10.10">
    <property type="entry name" value="L-arginine/glycine Amidinotransferase, Chain A"/>
    <property type="match status" value="1"/>
</dbReference>
<dbReference type="Proteomes" id="UP000270219">
    <property type="component" value="Unassembled WGS sequence"/>
</dbReference>
<dbReference type="RefSeq" id="WP_121524453.1">
    <property type="nucleotide sequence ID" value="NZ_RCHR01000006.1"/>
</dbReference>
<evidence type="ECO:0000313" key="2">
    <source>
        <dbReference type="Proteomes" id="UP000270219"/>
    </source>
</evidence>
<dbReference type="AlphaFoldDB" id="A0A498D630"/>
<dbReference type="GO" id="GO:0016990">
    <property type="term" value="F:arginine deiminase activity"/>
    <property type="evidence" value="ECO:0007669"/>
    <property type="project" value="TreeGrafter"/>
</dbReference>
<comment type="caution">
    <text evidence="1">The sequence shown here is derived from an EMBL/GenBank/DDBJ whole genome shotgun (WGS) entry which is preliminary data.</text>
</comment>
<keyword evidence="2" id="KW-1185">Reference proteome</keyword>
<evidence type="ECO:0000313" key="1">
    <source>
        <dbReference type="EMBL" id="RLL42115.1"/>
    </source>
</evidence>
<dbReference type="GO" id="GO:0019546">
    <property type="term" value="P:L-arginine deiminase pathway"/>
    <property type="evidence" value="ECO:0007669"/>
    <property type="project" value="TreeGrafter"/>
</dbReference>
<gene>
    <name evidence="1" type="ORF">D8M04_16170</name>
</gene>
<reference evidence="1 2" key="1">
    <citation type="submission" date="2018-10" db="EMBL/GenBank/DDBJ databases">
        <title>Oceanobacillus sp. YLB-02 draft genome.</title>
        <authorList>
            <person name="Yu L."/>
        </authorList>
    </citation>
    <scope>NUCLEOTIDE SEQUENCE [LARGE SCALE GENOMIC DNA]</scope>
    <source>
        <strain evidence="1 2">YLB-02</strain>
    </source>
</reference>
<sequence>MKQITNKSKSFVQCFNEYDELKQVIVVPPTHMRITEVINTTQRHYLSENINIDKALQQHQFFVQTLIKEGAEVIPLETEKELNEQVFTRDIGFTIGDTLFLASLKSEIRKPELKILQSWLDNRGVSYTPLQTSSIEGGDVILDNDRIWLGVSDRTSSAAIHQLKGLLTGVEVHMIPIDKSLLHLDCVFNPISKNTALIYSKGIDPSAKEEIQKHFELIDLEEEEQFRLATNVLSIGNNKIISLPENKRVNEELTKRGYKVIEVPFSEIIKSGGSFRCCTLPTIRQSS</sequence>
<evidence type="ECO:0008006" key="3">
    <source>
        <dbReference type="Google" id="ProtNLM"/>
    </source>
</evidence>
<dbReference type="OrthoDB" id="9814070at2"/>
<dbReference type="PANTHER" id="PTHR47271:SF2">
    <property type="entry name" value="ARGININE DEIMINASE"/>
    <property type="match status" value="1"/>
</dbReference>
<proteinExistence type="predicted"/>
<dbReference type="PANTHER" id="PTHR47271">
    <property type="entry name" value="ARGININE DEIMINASE"/>
    <property type="match status" value="1"/>
</dbReference>
<dbReference type="EMBL" id="RCHR01000006">
    <property type="protein sequence ID" value="RLL42115.1"/>
    <property type="molecule type" value="Genomic_DNA"/>
</dbReference>
<protein>
    <recommendedName>
        <fullName evidence="3">Amidinotransferase</fullName>
    </recommendedName>
</protein>
<name>A0A498D630_9BACI</name>
<dbReference type="Pfam" id="PF19420">
    <property type="entry name" value="DDAH_eukar"/>
    <property type="match status" value="1"/>
</dbReference>
<organism evidence="1 2">
    <name type="scientific">Oceanobacillus piezotolerans</name>
    <dbReference type="NCBI Taxonomy" id="2448030"/>
    <lineage>
        <taxon>Bacteria</taxon>
        <taxon>Bacillati</taxon>
        <taxon>Bacillota</taxon>
        <taxon>Bacilli</taxon>
        <taxon>Bacillales</taxon>
        <taxon>Bacillaceae</taxon>
        <taxon>Oceanobacillus</taxon>
    </lineage>
</organism>
<dbReference type="SUPFAM" id="SSF55909">
    <property type="entry name" value="Pentein"/>
    <property type="match status" value="1"/>
</dbReference>
<accession>A0A498D630</accession>